<evidence type="ECO:0000313" key="10">
    <source>
        <dbReference type="Proteomes" id="UP001221757"/>
    </source>
</evidence>
<feature type="chain" id="PRO_5042091847" description="Protein kinase domain-containing protein" evidence="7">
    <location>
        <begin position="19"/>
        <end position="202"/>
    </location>
</feature>
<dbReference type="SUPFAM" id="SSF56112">
    <property type="entry name" value="Protein kinase-like (PK-like)"/>
    <property type="match status" value="1"/>
</dbReference>
<dbReference type="Proteomes" id="UP001221757">
    <property type="component" value="Unassembled WGS sequence"/>
</dbReference>
<dbReference type="GO" id="GO:0005524">
    <property type="term" value="F:ATP binding"/>
    <property type="evidence" value="ECO:0007669"/>
    <property type="project" value="UniProtKB-KW"/>
</dbReference>
<feature type="domain" description="Protein kinase" evidence="8">
    <location>
        <begin position="33"/>
        <end position="202"/>
    </location>
</feature>
<keyword evidence="5" id="KW-0418">Kinase</keyword>
<dbReference type="PROSITE" id="PS50011">
    <property type="entry name" value="PROTEIN_KINASE_DOM"/>
    <property type="match status" value="1"/>
</dbReference>
<evidence type="ECO:0000256" key="5">
    <source>
        <dbReference type="ARBA" id="ARBA00022777"/>
    </source>
</evidence>
<proteinExistence type="inferred from homology"/>
<keyword evidence="10" id="KW-1185">Reference proteome</keyword>
<evidence type="ECO:0000256" key="1">
    <source>
        <dbReference type="ARBA" id="ARBA00010791"/>
    </source>
</evidence>
<keyword evidence="4" id="KW-0547">Nucleotide-binding</keyword>
<dbReference type="InterPro" id="IPR000719">
    <property type="entry name" value="Prot_kinase_dom"/>
</dbReference>
<reference evidence="9" key="1">
    <citation type="submission" date="2023-03" db="EMBL/GenBank/DDBJ databases">
        <title>Massive genome expansion in bonnet fungi (Mycena s.s.) driven by repeated elements and novel gene families across ecological guilds.</title>
        <authorList>
            <consortium name="Lawrence Berkeley National Laboratory"/>
            <person name="Harder C.B."/>
            <person name="Miyauchi S."/>
            <person name="Viragh M."/>
            <person name="Kuo A."/>
            <person name="Thoen E."/>
            <person name="Andreopoulos B."/>
            <person name="Lu D."/>
            <person name="Skrede I."/>
            <person name="Drula E."/>
            <person name="Henrissat B."/>
            <person name="Morin E."/>
            <person name="Kohler A."/>
            <person name="Barry K."/>
            <person name="LaButti K."/>
            <person name="Morin E."/>
            <person name="Salamov A."/>
            <person name="Lipzen A."/>
            <person name="Mereny Z."/>
            <person name="Hegedus B."/>
            <person name="Baldrian P."/>
            <person name="Stursova M."/>
            <person name="Weitz H."/>
            <person name="Taylor A."/>
            <person name="Grigoriev I.V."/>
            <person name="Nagy L.G."/>
            <person name="Martin F."/>
            <person name="Kauserud H."/>
        </authorList>
    </citation>
    <scope>NUCLEOTIDE SEQUENCE</scope>
    <source>
        <strain evidence="9">CBHHK067</strain>
    </source>
</reference>
<evidence type="ECO:0000259" key="8">
    <source>
        <dbReference type="PROSITE" id="PS50011"/>
    </source>
</evidence>
<evidence type="ECO:0000256" key="3">
    <source>
        <dbReference type="ARBA" id="ARBA00022679"/>
    </source>
</evidence>
<keyword evidence="3" id="KW-0808">Transferase</keyword>
<keyword evidence="6" id="KW-0067">ATP-binding</keyword>
<comment type="similarity">
    <text evidence="1">Belongs to the protein kinase superfamily. CAMK Ser/Thr protein kinase family. NIM1 subfamily.</text>
</comment>
<dbReference type="GO" id="GO:0035556">
    <property type="term" value="P:intracellular signal transduction"/>
    <property type="evidence" value="ECO:0007669"/>
    <property type="project" value="TreeGrafter"/>
</dbReference>
<keyword evidence="2" id="KW-0723">Serine/threonine-protein kinase</keyword>
<evidence type="ECO:0000256" key="7">
    <source>
        <dbReference type="SAM" id="SignalP"/>
    </source>
</evidence>
<evidence type="ECO:0000256" key="2">
    <source>
        <dbReference type="ARBA" id="ARBA00022527"/>
    </source>
</evidence>
<name>A0AAD7DV03_MYCRO</name>
<dbReference type="Gene3D" id="1.10.510.10">
    <property type="entry name" value="Transferase(Phosphotransferase) domain 1"/>
    <property type="match status" value="1"/>
</dbReference>
<sequence length="202" mass="22609">MRVDAMLLSSAATALVNGMATLWSLLAAEPKRHLLCTLACHGRIPHIGKTTQQPRAAAHCLQCSVAPNAYNVAKIPLPRGSKPKRANQILGDYTCPLRKAGLSLLLHHPYICGMREMIVHPNHYYMVFEYINGGQLLDFIIAHGRLHERVDCKFACQITSVFDYCHRNNIVHHALEPKLYKGELKKNSGAWIPIQIAIRCKP</sequence>
<dbReference type="GO" id="GO:0000226">
    <property type="term" value="P:microtubule cytoskeleton organization"/>
    <property type="evidence" value="ECO:0007669"/>
    <property type="project" value="TreeGrafter"/>
</dbReference>
<dbReference type="GO" id="GO:0004674">
    <property type="term" value="F:protein serine/threonine kinase activity"/>
    <property type="evidence" value="ECO:0007669"/>
    <property type="project" value="UniProtKB-KW"/>
</dbReference>
<accession>A0AAD7DV03</accession>
<gene>
    <name evidence="9" type="ORF">B0H17DRAFT_1195796</name>
</gene>
<protein>
    <recommendedName>
        <fullName evidence="8">Protein kinase domain-containing protein</fullName>
    </recommendedName>
</protein>
<keyword evidence="7" id="KW-0732">Signal</keyword>
<dbReference type="Pfam" id="PF00069">
    <property type="entry name" value="Pkinase"/>
    <property type="match status" value="1"/>
</dbReference>
<dbReference type="EMBL" id="JARKIE010000020">
    <property type="protein sequence ID" value="KAJ7700393.1"/>
    <property type="molecule type" value="Genomic_DNA"/>
</dbReference>
<evidence type="ECO:0000313" key="9">
    <source>
        <dbReference type="EMBL" id="KAJ7700393.1"/>
    </source>
</evidence>
<organism evidence="9 10">
    <name type="scientific">Mycena rosella</name>
    <name type="common">Pink bonnet</name>
    <name type="synonym">Agaricus rosellus</name>
    <dbReference type="NCBI Taxonomy" id="1033263"/>
    <lineage>
        <taxon>Eukaryota</taxon>
        <taxon>Fungi</taxon>
        <taxon>Dikarya</taxon>
        <taxon>Basidiomycota</taxon>
        <taxon>Agaricomycotina</taxon>
        <taxon>Agaricomycetes</taxon>
        <taxon>Agaricomycetidae</taxon>
        <taxon>Agaricales</taxon>
        <taxon>Marasmiineae</taxon>
        <taxon>Mycenaceae</taxon>
        <taxon>Mycena</taxon>
    </lineage>
</organism>
<feature type="signal peptide" evidence="7">
    <location>
        <begin position="1"/>
        <end position="18"/>
    </location>
</feature>
<evidence type="ECO:0000256" key="4">
    <source>
        <dbReference type="ARBA" id="ARBA00022741"/>
    </source>
</evidence>
<dbReference type="PANTHER" id="PTHR24346">
    <property type="entry name" value="MAP/MICROTUBULE AFFINITY-REGULATING KINASE"/>
    <property type="match status" value="1"/>
</dbReference>
<dbReference type="AlphaFoldDB" id="A0AAD7DV03"/>
<dbReference type="GO" id="GO:0005737">
    <property type="term" value="C:cytoplasm"/>
    <property type="evidence" value="ECO:0007669"/>
    <property type="project" value="TreeGrafter"/>
</dbReference>
<comment type="caution">
    <text evidence="9">The sequence shown here is derived from an EMBL/GenBank/DDBJ whole genome shotgun (WGS) entry which is preliminary data.</text>
</comment>
<evidence type="ECO:0000256" key="6">
    <source>
        <dbReference type="ARBA" id="ARBA00022840"/>
    </source>
</evidence>
<dbReference type="PANTHER" id="PTHR24346:SF82">
    <property type="entry name" value="KP78A-RELATED"/>
    <property type="match status" value="1"/>
</dbReference>
<dbReference type="InterPro" id="IPR011009">
    <property type="entry name" value="Kinase-like_dom_sf"/>
</dbReference>